<dbReference type="SMART" id="SM00317">
    <property type="entry name" value="SET"/>
    <property type="match status" value="1"/>
</dbReference>
<organism evidence="2 3">
    <name type="scientific">Thraustotheca clavata</name>
    <dbReference type="NCBI Taxonomy" id="74557"/>
    <lineage>
        <taxon>Eukaryota</taxon>
        <taxon>Sar</taxon>
        <taxon>Stramenopiles</taxon>
        <taxon>Oomycota</taxon>
        <taxon>Saprolegniomycetes</taxon>
        <taxon>Saprolegniales</taxon>
        <taxon>Achlyaceae</taxon>
        <taxon>Thraustotheca</taxon>
    </lineage>
</organism>
<evidence type="ECO:0000313" key="2">
    <source>
        <dbReference type="EMBL" id="OQS05146.1"/>
    </source>
</evidence>
<reference evidence="2 3" key="1">
    <citation type="journal article" date="2014" name="Genome Biol. Evol.">
        <title>The secreted proteins of Achlya hypogyna and Thraustotheca clavata identify the ancestral oomycete secretome and reveal gene acquisitions by horizontal gene transfer.</title>
        <authorList>
            <person name="Misner I."/>
            <person name="Blouin N."/>
            <person name="Leonard G."/>
            <person name="Richards T.A."/>
            <person name="Lane C.E."/>
        </authorList>
    </citation>
    <scope>NUCLEOTIDE SEQUENCE [LARGE SCALE GENOMIC DNA]</scope>
    <source>
        <strain evidence="2 3">ATCC 34112</strain>
    </source>
</reference>
<proteinExistence type="predicted"/>
<dbReference type="EMBL" id="JNBS01000498">
    <property type="protein sequence ID" value="OQS05146.1"/>
    <property type="molecule type" value="Genomic_DNA"/>
</dbReference>
<evidence type="ECO:0000259" key="1">
    <source>
        <dbReference type="PROSITE" id="PS50280"/>
    </source>
</evidence>
<dbReference type="PROSITE" id="PS50280">
    <property type="entry name" value="SET"/>
    <property type="match status" value="1"/>
</dbReference>
<protein>
    <recommendedName>
        <fullName evidence="1">SET domain-containing protein</fullName>
    </recommendedName>
</protein>
<dbReference type="Pfam" id="PF00856">
    <property type="entry name" value="SET"/>
    <property type="match status" value="1"/>
</dbReference>
<dbReference type="OrthoDB" id="308383at2759"/>
<dbReference type="Gene3D" id="2.170.270.10">
    <property type="entry name" value="SET domain"/>
    <property type="match status" value="1"/>
</dbReference>
<evidence type="ECO:0000313" key="3">
    <source>
        <dbReference type="Proteomes" id="UP000243217"/>
    </source>
</evidence>
<name>A0A1W0A4C9_9STRA</name>
<dbReference type="InterPro" id="IPR046341">
    <property type="entry name" value="SET_dom_sf"/>
</dbReference>
<dbReference type="Proteomes" id="UP000243217">
    <property type="component" value="Unassembled WGS sequence"/>
</dbReference>
<dbReference type="SUPFAM" id="SSF82199">
    <property type="entry name" value="SET domain"/>
    <property type="match status" value="1"/>
</dbReference>
<sequence length="212" mass="23715">MVIHCLDQGDPPQVHGTIAFNGSHVSYDDAGIQMQCIYTPHLLFQSSLELRNYSFWGFTTGSEFPQLSSEEAAMVDHGEIHASVEIQPIAIPNLERQLGLFATESIPKDILIGEYTGVVQVDRGCGFDSYGLAYPSVYQEGNMVVSANEYGNAIRCVNHSFEKFNCRFISVLYQGRLHMICKTVKEVASGEQLLVNYGKSYWKESGVIPFEW</sequence>
<feature type="domain" description="SET" evidence="1">
    <location>
        <begin position="82"/>
        <end position="198"/>
    </location>
</feature>
<gene>
    <name evidence="2" type="ORF">THRCLA_20706</name>
</gene>
<keyword evidence="3" id="KW-1185">Reference proteome</keyword>
<comment type="caution">
    <text evidence="2">The sequence shown here is derived from an EMBL/GenBank/DDBJ whole genome shotgun (WGS) entry which is preliminary data.</text>
</comment>
<dbReference type="AlphaFoldDB" id="A0A1W0A4C9"/>
<accession>A0A1W0A4C9</accession>
<dbReference type="InterPro" id="IPR001214">
    <property type="entry name" value="SET_dom"/>
</dbReference>
<dbReference type="STRING" id="74557.A0A1W0A4C9"/>